<dbReference type="InterPro" id="IPR009291">
    <property type="entry name" value="Vps62"/>
</dbReference>
<dbReference type="AlphaFoldDB" id="A0A8X8W829"/>
<reference evidence="1" key="2">
    <citation type="submission" date="2020-08" db="EMBL/GenBank/DDBJ databases">
        <title>Plant Genome Project.</title>
        <authorList>
            <person name="Zhang R.-G."/>
        </authorList>
    </citation>
    <scope>NUCLEOTIDE SEQUENCE</scope>
    <source>
        <strain evidence="1">Huo1</strain>
        <tissue evidence="1">Leaf</tissue>
    </source>
</reference>
<gene>
    <name evidence="1" type="ORF">SASPL_151130</name>
</gene>
<organism evidence="1">
    <name type="scientific">Salvia splendens</name>
    <name type="common">Scarlet sage</name>
    <dbReference type="NCBI Taxonomy" id="180675"/>
    <lineage>
        <taxon>Eukaryota</taxon>
        <taxon>Viridiplantae</taxon>
        <taxon>Streptophyta</taxon>
        <taxon>Embryophyta</taxon>
        <taxon>Tracheophyta</taxon>
        <taxon>Spermatophyta</taxon>
        <taxon>Magnoliopsida</taxon>
        <taxon>eudicotyledons</taxon>
        <taxon>Gunneridae</taxon>
        <taxon>Pentapetalae</taxon>
        <taxon>asterids</taxon>
        <taxon>lamiids</taxon>
        <taxon>Lamiales</taxon>
        <taxon>Lamiaceae</taxon>
        <taxon>Nepetoideae</taxon>
        <taxon>Mentheae</taxon>
        <taxon>Salviinae</taxon>
        <taxon>Salvia</taxon>
        <taxon>Salvia subgen. Calosphace</taxon>
        <taxon>core Calosphace</taxon>
    </lineage>
</organism>
<dbReference type="Pfam" id="PF06101">
    <property type="entry name" value="Vps62"/>
    <property type="match status" value="1"/>
</dbReference>
<comment type="caution">
    <text evidence="1">The sequence shown here is derived from an EMBL/GenBank/DDBJ whole genome shotgun (WGS) entry which is preliminary data.</text>
</comment>
<dbReference type="Proteomes" id="UP000298416">
    <property type="component" value="Unassembled WGS sequence"/>
</dbReference>
<proteinExistence type="predicted"/>
<name>A0A8X8W829_SALSN</name>
<reference evidence="1" key="1">
    <citation type="submission" date="2018-01" db="EMBL/GenBank/DDBJ databases">
        <authorList>
            <person name="Mao J.F."/>
        </authorList>
    </citation>
    <scope>NUCLEOTIDE SEQUENCE</scope>
    <source>
        <strain evidence="1">Huo1</strain>
        <tissue evidence="1">Leaf</tissue>
    </source>
</reference>
<dbReference type="EMBL" id="PNBA02000020">
    <property type="protein sequence ID" value="KAG6389658.1"/>
    <property type="molecule type" value="Genomic_DNA"/>
</dbReference>
<evidence type="ECO:0000313" key="1">
    <source>
        <dbReference type="EMBL" id="KAG6389658.1"/>
    </source>
</evidence>
<evidence type="ECO:0008006" key="3">
    <source>
        <dbReference type="Google" id="ProtNLM"/>
    </source>
</evidence>
<keyword evidence="2" id="KW-1185">Reference proteome</keyword>
<dbReference type="PANTHER" id="PTHR48152">
    <property type="entry name" value="F1C9.34 PROTEIN"/>
    <property type="match status" value="1"/>
</dbReference>
<accession>A0A8X8W829</accession>
<sequence length="444" mass="49137">MLGSYAQPNNRPLFGWTLVAKATDNSSDILKQPTDYALVWSNGNASIFNPAYFWLPIPPEGYKSLGLVVTTSPGKPSLDKIKCVRSNFTADAEIDDWIWGNVYGLRPKIRGAGAQAVSVGAFSLQSDAVSLSCLINTNPNYTTGKLNGFQMETLFQAYAPYIYFHPKEKYLPSSVEWFFNNGALLYTKGQESNPVGVESKGLNLPTGGSDDGLYWLDLPTEDEAKDRVKSGDLLSAEAYVHFKPVWMFYPFNGHAIAKLGFIKKRSLGRAGEHVGDWEHVTLRVSNFDGALCKVYFSQHSGGRWVDVTQLQFQSGNRFVWYASRNGHAGNYEAGTFLQGPGNGVGIRNDWEKSDKVVDTGASFVVVATELEAEVVAEPVWLGYERKWGPTKDYDTAAEVRRAKKWLPGELKKALEGLVKLLDELFGMEGPTGPKLKNNWSGDEL</sequence>
<dbReference type="PANTHER" id="PTHR48152:SF3">
    <property type="entry name" value="DUF946 FAMILY PROTEIN (DUF946)"/>
    <property type="match status" value="1"/>
</dbReference>
<evidence type="ECO:0000313" key="2">
    <source>
        <dbReference type="Proteomes" id="UP000298416"/>
    </source>
</evidence>
<protein>
    <recommendedName>
        <fullName evidence="3">Vacuolar protein sorting-associated protein 62</fullName>
    </recommendedName>
</protein>